<dbReference type="OrthoDB" id="10493876at2759"/>
<dbReference type="AlphaFoldDB" id="A0A9W8B4B8"/>
<feature type="chain" id="PRO_5040846239" description="WSC domain-containing protein" evidence="1">
    <location>
        <begin position="23"/>
        <end position="187"/>
    </location>
</feature>
<evidence type="ECO:0000313" key="3">
    <source>
        <dbReference type="Proteomes" id="UP001151582"/>
    </source>
</evidence>
<keyword evidence="3" id="KW-1185">Reference proteome</keyword>
<comment type="caution">
    <text evidence="2">The sequence shown here is derived from an EMBL/GenBank/DDBJ whole genome shotgun (WGS) entry which is preliminary data.</text>
</comment>
<name>A0A9W8B4B8_9FUNG</name>
<keyword evidence="1" id="KW-0732">Signal</keyword>
<evidence type="ECO:0000313" key="2">
    <source>
        <dbReference type="EMBL" id="KAJ1975352.1"/>
    </source>
</evidence>
<reference evidence="2" key="1">
    <citation type="submission" date="2022-07" db="EMBL/GenBank/DDBJ databases">
        <title>Phylogenomic reconstructions and comparative analyses of Kickxellomycotina fungi.</title>
        <authorList>
            <person name="Reynolds N.K."/>
            <person name="Stajich J.E."/>
            <person name="Barry K."/>
            <person name="Grigoriev I.V."/>
            <person name="Crous P."/>
            <person name="Smith M.E."/>
        </authorList>
    </citation>
    <scope>NUCLEOTIDE SEQUENCE</scope>
    <source>
        <strain evidence="2">RSA 567</strain>
    </source>
</reference>
<proteinExistence type="predicted"/>
<dbReference type="Proteomes" id="UP001151582">
    <property type="component" value="Unassembled WGS sequence"/>
</dbReference>
<organism evidence="2 3">
    <name type="scientific">Dimargaris verticillata</name>
    <dbReference type="NCBI Taxonomy" id="2761393"/>
    <lineage>
        <taxon>Eukaryota</taxon>
        <taxon>Fungi</taxon>
        <taxon>Fungi incertae sedis</taxon>
        <taxon>Zoopagomycota</taxon>
        <taxon>Kickxellomycotina</taxon>
        <taxon>Dimargaritomycetes</taxon>
        <taxon>Dimargaritales</taxon>
        <taxon>Dimargaritaceae</taxon>
        <taxon>Dimargaris</taxon>
    </lineage>
</organism>
<gene>
    <name evidence="2" type="ORF">H4R34_004369</name>
</gene>
<sequence>MKLGRLGVLILGAGLVPTAASARTAHSNLSNNELTRRADYCAMMCKEPVLTKRGLVTRQSCESMCNEQGVGAPLPTGPAPTGSYVLQGPSGSETVAITSAPTSASDEQASGSIVIENGSEGVETLAVSSAIGGASGAKDSATVTGDAEATDDANDSGAAAMGPVCHYLAGLGLAVSMTLVSLEYIGN</sequence>
<dbReference type="EMBL" id="JANBQB010000537">
    <property type="protein sequence ID" value="KAJ1975352.1"/>
    <property type="molecule type" value="Genomic_DNA"/>
</dbReference>
<feature type="signal peptide" evidence="1">
    <location>
        <begin position="1"/>
        <end position="22"/>
    </location>
</feature>
<evidence type="ECO:0000256" key="1">
    <source>
        <dbReference type="SAM" id="SignalP"/>
    </source>
</evidence>
<accession>A0A9W8B4B8</accession>
<protein>
    <recommendedName>
        <fullName evidence="4">WSC domain-containing protein</fullName>
    </recommendedName>
</protein>
<evidence type="ECO:0008006" key="4">
    <source>
        <dbReference type="Google" id="ProtNLM"/>
    </source>
</evidence>